<sequence length="414" mass="46932">MPVSFKTKGGSKVPLGCALTRDIKTHLALRYVAGFFGAPTVTNAGGSITDMWHPSERSVPWAIFSAASFLTVIIGPIIGGVIVNYLSWQWTYWTSMILGGVVYIAAIFFLPETYRTKLLKTKAARQGLVVQNIDLASRYHVFAYLTDCYGEYSASAIAASGVLLRLFGAAFPLFASSLYGTLGIGWGTSLLGFIATGLAPLPWFFYRYGPILRKKSDNHPYKAFDISPEMITAWRLLDGVNHFLIILLYYDTTNPYILYSNSDFPQKNAQLTLNRVTLFLLRWLCSRRFARWLMSNHPFDFYAWCPRAKQVWAHYFGKVMNVELSLNAPELYAALAKLKSQVQISMKFIIFLSRRHLYTPYLDQKYIHEASCTKYFGAVSTGLTNSSKEAMVRLRMVFPEQGYCDVRYTLYILL</sequence>
<evidence type="ECO:0000313" key="8">
    <source>
        <dbReference type="EMBL" id="EEQ32546.1"/>
    </source>
</evidence>
<proteinExistence type="predicted"/>
<dbReference type="EMBL" id="DS995705">
    <property type="protein sequence ID" value="EEQ32546.1"/>
    <property type="molecule type" value="Genomic_DNA"/>
</dbReference>
<dbReference type="GO" id="GO:0022857">
    <property type="term" value="F:transmembrane transporter activity"/>
    <property type="evidence" value="ECO:0007669"/>
    <property type="project" value="InterPro"/>
</dbReference>
<dbReference type="PANTHER" id="PTHR23502:SF186">
    <property type="entry name" value="MAJOR FACILITATOR SUPERFAMILY (MFS) PROFILE DOMAIN-CONTAINING PROTEIN"/>
    <property type="match status" value="1"/>
</dbReference>
<accession>C5FRP3</accession>
<feature type="transmembrane region" description="Helical" evidence="7">
    <location>
        <begin position="92"/>
        <end position="110"/>
    </location>
</feature>
<name>C5FRP3_ARTOC</name>
<keyword evidence="9" id="KW-1185">Reference proteome</keyword>
<dbReference type="RefSeq" id="XP_002845496.1">
    <property type="nucleotide sequence ID" value="XM_002845450.1"/>
</dbReference>
<protein>
    <recommendedName>
        <fullName evidence="10">Major facilitator superfamily (MFS) profile domain-containing protein</fullName>
    </recommendedName>
</protein>
<dbReference type="InterPro" id="IPR011701">
    <property type="entry name" value="MFS"/>
</dbReference>
<evidence type="ECO:0000256" key="5">
    <source>
        <dbReference type="ARBA" id="ARBA00022989"/>
    </source>
</evidence>
<dbReference type="HOGENOM" id="CLU_663880_0_0_1"/>
<dbReference type="Gene3D" id="1.20.1720.10">
    <property type="entry name" value="Multidrug resistance protein D"/>
    <property type="match status" value="1"/>
</dbReference>
<dbReference type="InterPro" id="IPR036259">
    <property type="entry name" value="MFS_trans_sf"/>
</dbReference>
<dbReference type="VEuPathDB" id="FungiDB:MCYG_05365"/>
<keyword evidence="4 7" id="KW-0812">Transmembrane</keyword>
<evidence type="ECO:0000256" key="4">
    <source>
        <dbReference type="ARBA" id="ARBA00022692"/>
    </source>
</evidence>
<evidence type="ECO:0000256" key="2">
    <source>
        <dbReference type="ARBA" id="ARBA00022448"/>
    </source>
</evidence>
<dbReference type="GO" id="GO:0005886">
    <property type="term" value="C:plasma membrane"/>
    <property type="evidence" value="ECO:0007669"/>
    <property type="project" value="UniProtKB-SubCell"/>
</dbReference>
<comment type="subcellular location">
    <subcellularLocation>
        <location evidence="1">Cell membrane</location>
        <topology evidence="1">Multi-pass membrane protein</topology>
    </subcellularLocation>
</comment>
<dbReference type="SUPFAM" id="SSF103473">
    <property type="entry name" value="MFS general substrate transporter"/>
    <property type="match status" value="1"/>
</dbReference>
<dbReference type="Pfam" id="PF07690">
    <property type="entry name" value="MFS_1"/>
    <property type="match status" value="1"/>
</dbReference>
<evidence type="ECO:0000256" key="1">
    <source>
        <dbReference type="ARBA" id="ARBA00004651"/>
    </source>
</evidence>
<evidence type="ECO:0000256" key="6">
    <source>
        <dbReference type="ARBA" id="ARBA00023136"/>
    </source>
</evidence>
<evidence type="ECO:0008006" key="10">
    <source>
        <dbReference type="Google" id="ProtNLM"/>
    </source>
</evidence>
<evidence type="ECO:0000256" key="7">
    <source>
        <dbReference type="SAM" id="Phobius"/>
    </source>
</evidence>
<dbReference type="AlphaFoldDB" id="C5FRP3"/>
<reference evidence="9" key="1">
    <citation type="journal article" date="2012" name="MBio">
        <title>Comparative genome analysis of Trichophyton rubrum and related dermatophytes reveals candidate genes involved in infection.</title>
        <authorList>
            <person name="Martinez D.A."/>
            <person name="Oliver B.G."/>
            <person name="Graeser Y."/>
            <person name="Goldberg J.M."/>
            <person name="Li W."/>
            <person name="Martinez-Rossi N.M."/>
            <person name="Monod M."/>
            <person name="Shelest E."/>
            <person name="Barton R.C."/>
            <person name="Birch E."/>
            <person name="Brakhage A.A."/>
            <person name="Chen Z."/>
            <person name="Gurr S.J."/>
            <person name="Heiman D."/>
            <person name="Heitman J."/>
            <person name="Kosti I."/>
            <person name="Rossi A."/>
            <person name="Saif S."/>
            <person name="Samalova M."/>
            <person name="Saunders C.W."/>
            <person name="Shea T."/>
            <person name="Summerbell R.C."/>
            <person name="Xu J."/>
            <person name="Young S."/>
            <person name="Zeng Q."/>
            <person name="Birren B.W."/>
            <person name="Cuomo C.A."/>
            <person name="White T.C."/>
        </authorList>
    </citation>
    <scope>NUCLEOTIDE SEQUENCE [LARGE SCALE GENOMIC DNA]</scope>
    <source>
        <strain evidence="9">ATCC MYA-4605 / CBS 113480</strain>
    </source>
</reference>
<feature type="transmembrane region" description="Helical" evidence="7">
    <location>
        <begin position="61"/>
        <end position="86"/>
    </location>
</feature>
<dbReference type="PANTHER" id="PTHR23502">
    <property type="entry name" value="MAJOR FACILITATOR SUPERFAMILY"/>
    <property type="match status" value="1"/>
</dbReference>
<evidence type="ECO:0000256" key="3">
    <source>
        <dbReference type="ARBA" id="ARBA00022475"/>
    </source>
</evidence>
<dbReference type="STRING" id="554155.C5FRP3"/>
<keyword evidence="2" id="KW-0813">Transport</keyword>
<evidence type="ECO:0000313" key="9">
    <source>
        <dbReference type="Proteomes" id="UP000002035"/>
    </source>
</evidence>
<dbReference type="OrthoDB" id="3365399at2759"/>
<dbReference type="GeneID" id="9228704"/>
<feature type="transmembrane region" description="Helical" evidence="7">
    <location>
        <begin position="162"/>
        <end position="180"/>
    </location>
</feature>
<feature type="transmembrane region" description="Helical" evidence="7">
    <location>
        <begin position="186"/>
        <end position="206"/>
    </location>
</feature>
<keyword evidence="5 7" id="KW-1133">Transmembrane helix</keyword>
<dbReference type="eggNOG" id="KOG0255">
    <property type="taxonomic scope" value="Eukaryota"/>
</dbReference>
<keyword evidence="6 7" id="KW-0472">Membrane</keyword>
<organism evidence="8 9">
    <name type="scientific">Arthroderma otae (strain ATCC MYA-4605 / CBS 113480)</name>
    <name type="common">Microsporum canis</name>
    <dbReference type="NCBI Taxonomy" id="554155"/>
    <lineage>
        <taxon>Eukaryota</taxon>
        <taxon>Fungi</taxon>
        <taxon>Dikarya</taxon>
        <taxon>Ascomycota</taxon>
        <taxon>Pezizomycotina</taxon>
        <taxon>Eurotiomycetes</taxon>
        <taxon>Eurotiomycetidae</taxon>
        <taxon>Onygenales</taxon>
        <taxon>Arthrodermataceae</taxon>
        <taxon>Microsporum</taxon>
    </lineage>
</organism>
<keyword evidence="3" id="KW-1003">Cell membrane</keyword>
<gene>
    <name evidence="8" type="ORF">MCYG_05365</name>
</gene>
<dbReference type="Proteomes" id="UP000002035">
    <property type="component" value="Unassembled WGS sequence"/>
</dbReference>